<sequence length="130" mass="14835">MISAPSRHLHLTHNTFLHFTGVNCTSQKFATENNTGSPFSFCEEDDANRARRNRNGAEVLCRIRDLHLCYSLVSPPHSTPPFRLSVSLTRRSNQVHRSSRRSRDNSPCSFSWIILHLYSCVNTRSATQSM</sequence>
<accession>A0A251SKZ7</accession>
<gene>
    <name evidence="1" type="ORF">HannXRQ_Chr14g0442471</name>
</gene>
<dbReference type="Proteomes" id="UP000215914">
    <property type="component" value="Chromosome 14"/>
</dbReference>
<reference evidence="2" key="1">
    <citation type="journal article" date="2017" name="Nature">
        <title>The sunflower genome provides insights into oil metabolism, flowering and Asterid evolution.</title>
        <authorList>
            <person name="Badouin H."/>
            <person name="Gouzy J."/>
            <person name="Grassa C.J."/>
            <person name="Murat F."/>
            <person name="Staton S.E."/>
            <person name="Cottret L."/>
            <person name="Lelandais-Briere C."/>
            <person name="Owens G.L."/>
            <person name="Carrere S."/>
            <person name="Mayjonade B."/>
            <person name="Legrand L."/>
            <person name="Gill N."/>
            <person name="Kane N.C."/>
            <person name="Bowers J.E."/>
            <person name="Hubner S."/>
            <person name="Bellec A."/>
            <person name="Berard A."/>
            <person name="Berges H."/>
            <person name="Blanchet N."/>
            <person name="Boniface M.C."/>
            <person name="Brunel D."/>
            <person name="Catrice O."/>
            <person name="Chaidir N."/>
            <person name="Claudel C."/>
            <person name="Donnadieu C."/>
            <person name="Faraut T."/>
            <person name="Fievet G."/>
            <person name="Helmstetter N."/>
            <person name="King M."/>
            <person name="Knapp S.J."/>
            <person name="Lai Z."/>
            <person name="Le Paslier M.C."/>
            <person name="Lippi Y."/>
            <person name="Lorenzon L."/>
            <person name="Mandel J.R."/>
            <person name="Marage G."/>
            <person name="Marchand G."/>
            <person name="Marquand E."/>
            <person name="Bret-Mestries E."/>
            <person name="Morien E."/>
            <person name="Nambeesan S."/>
            <person name="Nguyen T."/>
            <person name="Pegot-Espagnet P."/>
            <person name="Pouilly N."/>
            <person name="Raftis F."/>
            <person name="Sallet E."/>
            <person name="Schiex T."/>
            <person name="Thomas J."/>
            <person name="Vandecasteele C."/>
            <person name="Vares D."/>
            <person name="Vear F."/>
            <person name="Vautrin S."/>
            <person name="Crespi M."/>
            <person name="Mangin B."/>
            <person name="Burke J.M."/>
            <person name="Salse J."/>
            <person name="Munos S."/>
            <person name="Vincourt P."/>
            <person name="Rieseberg L.H."/>
            <person name="Langlade N.B."/>
        </authorList>
    </citation>
    <scope>NUCLEOTIDE SEQUENCE [LARGE SCALE GENOMIC DNA]</scope>
    <source>
        <strain evidence="2">cv. SF193</strain>
    </source>
</reference>
<dbReference type="EMBL" id="CM007903">
    <property type="protein sequence ID" value="OTF98150.1"/>
    <property type="molecule type" value="Genomic_DNA"/>
</dbReference>
<organism evidence="1 2">
    <name type="scientific">Helianthus annuus</name>
    <name type="common">Common sunflower</name>
    <dbReference type="NCBI Taxonomy" id="4232"/>
    <lineage>
        <taxon>Eukaryota</taxon>
        <taxon>Viridiplantae</taxon>
        <taxon>Streptophyta</taxon>
        <taxon>Embryophyta</taxon>
        <taxon>Tracheophyta</taxon>
        <taxon>Spermatophyta</taxon>
        <taxon>Magnoliopsida</taxon>
        <taxon>eudicotyledons</taxon>
        <taxon>Gunneridae</taxon>
        <taxon>Pentapetalae</taxon>
        <taxon>asterids</taxon>
        <taxon>campanulids</taxon>
        <taxon>Asterales</taxon>
        <taxon>Asteraceae</taxon>
        <taxon>Asteroideae</taxon>
        <taxon>Heliantheae alliance</taxon>
        <taxon>Heliantheae</taxon>
        <taxon>Helianthus</taxon>
    </lineage>
</organism>
<evidence type="ECO:0000313" key="1">
    <source>
        <dbReference type="EMBL" id="OTF98150.1"/>
    </source>
</evidence>
<name>A0A251SKZ7_HELAN</name>
<dbReference type="AlphaFoldDB" id="A0A251SKZ7"/>
<dbReference type="InParanoid" id="A0A251SKZ7"/>
<keyword evidence="2" id="KW-1185">Reference proteome</keyword>
<protein>
    <submittedName>
        <fullName evidence="1">Uncharacterized protein</fullName>
    </submittedName>
</protein>
<proteinExistence type="predicted"/>
<evidence type="ECO:0000313" key="2">
    <source>
        <dbReference type="Proteomes" id="UP000215914"/>
    </source>
</evidence>